<dbReference type="Proteomes" id="UP000026915">
    <property type="component" value="Chromosome 9"/>
</dbReference>
<proteinExistence type="predicted"/>
<dbReference type="AlphaFoldDB" id="A0A061GSW2"/>
<dbReference type="EMBL" id="CM001887">
    <property type="protein sequence ID" value="EOY32596.1"/>
    <property type="molecule type" value="Genomic_DNA"/>
</dbReference>
<keyword evidence="4" id="KW-1185">Reference proteome</keyword>
<keyword evidence="2" id="KW-0732">Signal</keyword>
<accession>A0A061GSW2</accession>
<feature type="chain" id="PRO_5001603714" evidence="2">
    <location>
        <begin position="28"/>
        <end position="67"/>
    </location>
</feature>
<feature type="transmembrane region" description="Helical" evidence="1">
    <location>
        <begin position="43"/>
        <end position="65"/>
    </location>
</feature>
<keyword evidence="1" id="KW-0472">Membrane</keyword>
<keyword evidence="1" id="KW-0812">Transmembrane</keyword>
<sequence>MAQVRISSAALCVFFAAGLLLLGVVRAQDNELAPSPSIEAGAGSLVTVSSVLVCSSLLFSVLALLRH</sequence>
<dbReference type="OMA" id="QDNELAP"/>
<evidence type="ECO:0000256" key="1">
    <source>
        <dbReference type="SAM" id="Phobius"/>
    </source>
</evidence>
<dbReference type="InParanoid" id="A0A061GSW2"/>
<protein>
    <submittedName>
        <fullName evidence="3">Uncharacterized protein</fullName>
    </submittedName>
</protein>
<dbReference type="eggNOG" id="ENOG502R24R">
    <property type="taxonomic scope" value="Eukaryota"/>
</dbReference>
<dbReference type="Gramene" id="EOY32596">
    <property type="protein sequence ID" value="EOY32596"/>
    <property type="gene ID" value="TCM_040599"/>
</dbReference>
<reference evidence="3 4" key="1">
    <citation type="journal article" date="2013" name="Genome Biol.">
        <title>The genome sequence of the most widely cultivated cacao type and its use to identify candidate genes regulating pod color.</title>
        <authorList>
            <person name="Motamayor J.C."/>
            <person name="Mockaitis K."/>
            <person name="Schmutz J."/>
            <person name="Haiminen N."/>
            <person name="Iii D.L."/>
            <person name="Cornejo O."/>
            <person name="Findley S.D."/>
            <person name="Zheng P."/>
            <person name="Utro F."/>
            <person name="Royaert S."/>
            <person name="Saski C."/>
            <person name="Jenkins J."/>
            <person name="Podicheti R."/>
            <person name="Zhao M."/>
            <person name="Scheffler B.E."/>
            <person name="Stack J.C."/>
            <person name="Feltus F.A."/>
            <person name="Mustiga G.M."/>
            <person name="Amores F."/>
            <person name="Phillips W."/>
            <person name="Marelli J.P."/>
            <person name="May G.D."/>
            <person name="Shapiro H."/>
            <person name="Ma J."/>
            <person name="Bustamante C.D."/>
            <person name="Schnell R.J."/>
            <person name="Main D."/>
            <person name="Gilbert D."/>
            <person name="Parida L."/>
            <person name="Kuhn D.N."/>
        </authorList>
    </citation>
    <scope>NUCLEOTIDE SEQUENCE [LARGE SCALE GENOMIC DNA]</scope>
    <source>
        <strain evidence="4">cv. Matina 1-6</strain>
    </source>
</reference>
<dbReference type="HOGENOM" id="CLU_172973_3_0_1"/>
<feature type="signal peptide" evidence="2">
    <location>
        <begin position="1"/>
        <end position="27"/>
    </location>
</feature>
<evidence type="ECO:0000313" key="4">
    <source>
        <dbReference type="Proteomes" id="UP000026915"/>
    </source>
</evidence>
<evidence type="ECO:0000256" key="2">
    <source>
        <dbReference type="SAM" id="SignalP"/>
    </source>
</evidence>
<evidence type="ECO:0000313" key="3">
    <source>
        <dbReference type="EMBL" id="EOY32596.1"/>
    </source>
</evidence>
<keyword evidence="1" id="KW-1133">Transmembrane helix</keyword>
<dbReference type="PANTHER" id="PTHR33659">
    <property type="entry name" value="PROTEIN, PUTATIVE-RELATED-RELATED"/>
    <property type="match status" value="1"/>
</dbReference>
<dbReference type="PANTHER" id="PTHR33659:SF10">
    <property type="match status" value="1"/>
</dbReference>
<name>A0A061GSW2_THECC</name>
<gene>
    <name evidence="3" type="ORF">TCM_040599</name>
</gene>
<organism evidence="3 4">
    <name type="scientific">Theobroma cacao</name>
    <name type="common">Cacao</name>
    <name type="synonym">Cocoa</name>
    <dbReference type="NCBI Taxonomy" id="3641"/>
    <lineage>
        <taxon>Eukaryota</taxon>
        <taxon>Viridiplantae</taxon>
        <taxon>Streptophyta</taxon>
        <taxon>Embryophyta</taxon>
        <taxon>Tracheophyta</taxon>
        <taxon>Spermatophyta</taxon>
        <taxon>Magnoliopsida</taxon>
        <taxon>eudicotyledons</taxon>
        <taxon>Gunneridae</taxon>
        <taxon>Pentapetalae</taxon>
        <taxon>rosids</taxon>
        <taxon>malvids</taxon>
        <taxon>Malvales</taxon>
        <taxon>Malvaceae</taxon>
        <taxon>Byttnerioideae</taxon>
        <taxon>Theobroma</taxon>
    </lineage>
</organism>